<dbReference type="PANTHER" id="PTHR10513:SF35">
    <property type="entry name" value="DEOXYADENOSINE KINASE"/>
    <property type="match status" value="1"/>
</dbReference>
<evidence type="ECO:0000313" key="5">
    <source>
        <dbReference type="Proteomes" id="UP000114278"/>
    </source>
</evidence>
<keyword evidence="4" id="KW-0418">Kinase</keyword>
<dbReference type="InterPro" id="IPR027417">
    <property type="entry name" value="P-loop_NTPase"/>
</dbReference>
<feature type="binding site" evidence="2">
    <location>
        <begin position="11"/>
        <end position="19"/>
    </location>
    <ligand>
        <name>ATP</name>
        <dbReference type="ChEBI" id="CHEBI:30616"/>
    </ligand>
</feature>
<dbReference type="InterPro" id="IPR002624">
    <property type="entry name" value="DCK/DGK"/>
</dbReference>
<accession>A0A068QL38</accession>
<keyword evidence="5" id="KW-1185">Reference proteome</keyword>
<organism evidence="4 5">
    <name type="scientific">Armadillidium vulgare iridescent virus</name>
    <dbReference type="NCBI Taxonomy" id="72201"/>
    <lineage>
        <taxon>Viruses</taxon>
        <taxon>Varidnaviria</taxon>
        <taxon>Bamfordvirae</taxon>
        <taxon>Nucleocytoviricota</taxon>
        <taxon>Megaviricetes</taxon>
        <taxon>Pimascovirales</taxon>
        <taxon>Pimascovirales incertae sedis</taxon>
        <taxon>Iridoviridae</taxon>
        <taxon>Betairidovirinae</taxon>
        <taxon>Iridovirus</taxon>
        <taxon>Iridovirus armadillidium1</taxon>
        <taxon>Invertebrate iridescent virus 31</taxon>
    </lineage>
</organism>
<proteinExistence type="predicted"/>
<keyword evidence="4" id="KW-0808">Transferase</keyword>
<feature type="active site" description="Proton acceptor" evidence="1">
    <location>
        <position position="84"/>
    </location>
</feature>
<dbReference type="EMBL" id="HF920637">
    <property type="protein sequence ID" value="CCV02440.1"/>
    <property type="molecule type" value="Genomic_DNA"/>
</dbReference>
<dbReference type="SUPFAM" id="SSF52540">
    <property type="entry name" value="P-loop containing nucleoside triphosphate hydrolases"/>
    <property type="match status" value="1"/>
</dbReference>
<reference evidence="4 5" key="1">
    <citation type="journal article" date="2014" name="J. Gen. Virol.">
        <title>Genome sequence of a crustacean iridovirus, IIV31, isolated from the pill bug, Armadillidium vulgare.</title>
        <authorList>
            <person name="Piegu B."/>
            <person name="Guizard S."/>
            <person name="Yeping T."/>
            <person name="Cruaud C."/>
            <person name="Asgari S."/>
            <person name="Bideshi D.K."/>
            <person name="Federici B.A."/>
            <person name="Bigot Y."/>
        </authorList>
    </citation>
    <scope>NUCLEOTIDE SEQUENCE [LARGE SCALE GENOMIC DNA]</scope>
</reference>
<dbReference type="KEGG" id="vg:19738652"/>
<gene>
    <name evidence="4" type="primary">068R</name>
    <name evidence="4" type="ORF">IIV31_068R</name>
</gene>
<evidence type="ECO:0000313" key="4">
    <source>
        <dbReference type="EMBL" id="CCV02440.1"/>
    </source>
</evidence>
<dbReference type="PANTHER" id="PTHR10513">
    <property type="entry name" value="DEOXYNUCLEOSIDE KINASE"/>
    <property type="match status" value="1"/>
</dbReference>
<dbReference type="Gene3D" id="3.40.50.300">
    <property type="entry name" value="P-loop containing nucleotide triphosphate hydrolases"/>
    <property type="match status" value="1"/>
</dbReference>
<evidence type="ECO:0000256" key="2">
    <source>
        <dbReference type="PIRSR" id="PIRSR000705-3"/>
    </source>
</evidence>
<evidence type="ECO:0000259" key="3">
    <source>
        <dbReference type="Pfam" id="PF01712"/>
    </source>
</evidence>
<dbReference type="PIRSF" id="PIRSF000705">
    <property type="entry name" value="DNK"/>
    <property type="match status" value="1"/>
</dbReference>
<feature type="domain" description="Deoxynucleoside kinase" evidence="3">
    <location>
        <begin position="7"/>
        <end position="202"/>
    </location>
</feature>
<feature type="binding site" evidence="2">
    <location>
        <begin position="139"/>
        <end position="143"/>
    </location>
    <ligand>
        <name>ATP</name>
        <dbReference type="ChEBI" id="CHEBI:30616"/>
    </ligand>
</feature>
<dbReference type="Pfam" id="PF01712">
    <property type="entry name" value="dNK"/>
    <property type="match status" value="1"/>
</dbReference>
<sequence>MKPKLKICIDGIIGAGKSTLVKSLKNDYNCYEEPIEKWSLLSKFYNNMKVYSAPFQFQVLFSQYDQQNLFKTQTSKNEDIVIVERCPWTSFNIFSKMLIEDGVFDKDYIETYEKFHNILSYEVDHFIFLKVDHKQAFKRVEARNRRAEQKLNIEYLHRLEKQYDKMLLFQEPPNTSGSAQRVHVVDASQTTEEIEKTVREILNSIIHYYRNH</sequence>
<dbReference type="InterPro" id="IPR050566">
    <property type="entry name" value="Deoxyribonucleoside_kinase"/>
</dbReference>
<evidence type="ECO:0000256" key="1">
    <source>
        <dbReference type="PIRSR" id="PIRSR000705-1"/>
    </source>
</evidence>
<dbReference type="OrthoDB" id="12726at10239"/>
<protein>
    <submittedName>
        <fullName evidence="4">Thymidine kinase</fullName>
    </submittedName>
</protein>
<dbReference type="InterPro" id="IPR031314">
    <property type="entry name" value="DNK_dom"/>
</dbReference>
<dbReference type="GO" id="GO:0019136">
    <property type="term" value="F:deoxynucleoside kinase activity"/>
    <property type="evidence" value="ECO:0007669"/>
    <property type="project" value="InterPro"/>
</dbReference>
<keyword evidence="2" id="KW-0067">ATP-binding</keyword>
<dbReference type="Proteomes" id="UP000114278">
    <property type="component" value="Segment"/>
</dbReference>
<dbReference type="GO" id="GO:0005524">
    <property type="term" value="F:ATP binding"/>
    <property type="evidence" value="ECO:0007669"/>
    <property type="project" value="UniProtKB-KW"/>
</dbReference>
<name>A0A068QL38_9VIRU</name>
<keyword evidence="2" id="KW-0547">Nucleotide-binding</keyword>
<dbReference type="GeneID" id="19738652"/>
<dbReference type="RefSeq" id="YP_009046682.1">
    <property type="nucleotide sequence ID" value="NC_024451.1"/>
</dbReference>